<dbReference type="Proteomes" id="UP001162162">
    <property type="component" value="Unassembled WGS sequence"/>
</dbReference>
<proteinExistence type="predicted"/>
<dbReference type="EMBL" id="JAPWTK010000995">
    <property type="protein sequence ID" value="KAJ8934727.1"/>
    <property type="molecule type" value="Genomic_DNA"/>
</dbReference>
<sequence>MATVPCTLFISIEDKVRFPVKMVLVVMKQIFCYGVKEITLRGDKIIVALTYSPKTETLTRKFGNLPIKYVRTKLENVEELKLFEKAVKTFTFDIGEDEHDVIDALPEPPKKRLRHAITNEEITDEYLASCSSQKHFIEEPDF</sequence>
<name>A0AAV8X7V3_9CUCU</name>
<reference evidence="1" key="1">
    <citation type="journal article" date="2023" name="Insect Mol. Biol.">
        <title>Genome sequencing provides insights into the evolution of gene families encoding plant cell wall-degrading enzymes in longhorned beetles.</title>
        <authorList>
            <person name="Shin N.R."/>
            <person name="Okamura Y."/>
            <person name="Kirsch R."/>
            <person name="Pauchet Y."/>
        </authorList>
    </citation>
    <scope>NUCLEOTIDE SEQUENCE</scope>
    <source>
        <strain evidence="1">AMC_N1</strain>
    </source>
</reference>
<comment type="caution">
    <text evidence="1">The sequence shown here is derived from an EMBL/GenBank/DDBJ whole genome shotgun (WGS) entry which is preliminary data.</text>
</comment>
<protein>
    <submittedName>
        <fullName evidence="1">Uncharacterized protein</fullName>
    </submittedName>
</protein>
<organism evidence="1 2">
    <name type="scientific">Aromia moschata</name>
    <dbReference type="NCBI Taxonomy" id="1265417"/>
    <lineage>
        <taxon>Eukaryota</taxon>
        <taxon>Metazoa</taxon>
        <taxon>Ecdysozoa</taxon>
        <taxon>Arthropoda</taxon>
        <taxon>Hexapoda</taxon>
        <taxon>Insecta</taxon>
        <taxon>Pterygota</taxon>
        <taxon>Neoptera</taxon>
        <taxon>Endopterygota</taxon>
        <taxon>Coleoptera</taxon>
        <taxon>Polyphaga</taxon>
        <taxon>Cucujiformia</taxon>
        <taxon>Chrysomeloidea</taxon>
        <taxon>Cerambycidae</taxon>
        <taxon>Cerambycinae</taxon>
        <taxon>Callichromatini</taxon>
        <taxon>Aromia</taxon>
    </lineage>
</organism>
<evidence type="ECO:0000313" key="1">
    <source>
        <dbReference type="EMBL" id="KAJ8934727.1"/>
    </source>
</evidence>
<evidence type="ECO:0000313" key="2">
    <source>
        <dbReference type="Proteomes" id="UP001162162"/>
    </source>
</evidence>
<dbReference type="AlphaFoldDB" id="A0AAV8X7V3"/>
<keyword evidence="2" id="KW-1185">Reference proteome</keyword>
<gene>
    <name evidence="1" type="ORF">NQ318_012097</name>
</gene>
<accession>A0AAV8X7V3</accession>